<organism evidence="6 7">
    <name type="scientific">candidate division MSBL1 archaeon SCGC-AAA382A20</name>
    <dbReference type="NCBI Taxonomy" id="1698280"/>
    <lineage>
        <taxon>Archaea</taxon>
        <taxon>Methanobacteriati</taxon>
        <taxon>Methanobacteriota</taxon>
        <taxon>candidate division MSBL1</taxon>
    </lineage>
</organism>
<dbReference type="EMBL" id="LHYE01000031">
    <property type="protein sequence ID" value="KXB06767.1"/>
    <property type="molecule type" value="Genomic_DNA"/>
</dbReference>
<gene>
    <name evidence="6" type="ORF">AKJ51_02945</name>
</gene>
<dbReference type="SUPFAM" id="SSF46785">
    <property type="entry name" value="Winged helix' DNA-binding domain"/>
    <property type="match status" value="1"/>
</dbReference>
<evidence type="ECO:0000256" key="4">
    <source>
        <dbReference type="ARBA" id="ARBA00023163"/>
    </source>
</evidence>
<dbReference type="InterPro" id="IPR022687">
    <property type="entry name" value="HTH_DTXR"/>
</dbReference>
<comment type="caution">
    <text evidence="6">The sequence shown here is derived from an EMBL/GenBank/DDBJ whole genome shotgun (WGS) entry which is preliminary data.</text>
</comment>
<protein>
    <recommendedName>
        <fullName evidence="5">HTH dtxR-type domain-containing protein</fullName>
    </recommendedName>
</protein>
<dbReference type="InterPro" id="IPR036388">
    <property type="entry name" value="WH-like_DNA-bd_sf"/>
</dbReference>
<dbReference type="PROSITE" id="PS50944">
    <property type="entry name" value="HTH_DTXR"/>
    <property type="match status" value="1"/>
</dbReference>
<dbReference type="AlphaFoldDB" id="A0A133VK14"/>
<dbReference type="Pfam" id="PF02742">
    <property type="entry name" value="Fe_dep_repr_C"/>
    <property type="match status" value="1"/>
</dbReference>
<dbReference type="SUPFAM" id="SSF47979">
    <property type="entry name" value="Iron-dependent repressor protein, dimerization domain"/>
    <property type="match status" value="1"/>
</dbReference>
<dbReference type="InterPro" id="IPR050536">
    <property type="entry name" value="DtxR_MntR_Metal-Reg"/>
</dbReference>
<dbReference type="FunFam" id="1.10.60.10:FF:000005">
    <property type="entry name" value="Transcriptional regulator MntR protein"/>
    <property type="match status" value="1"/>
</dbReference>
<evidence type="ECO:0000256" key="1">
    <source>
        <dbReference type="ARBA" id="ARBA00007871"/>
    </source>
</evidence>
<dbReference type="GO" id="GO:0046983">
    <property type="term" value="F:protein dimerization activity"/>
    <property type="evidence" value="ECO:0007669"/>
    <property type="project" value="InterPro"/>
</dbReference>
<accession>A0A133VK14</accession>
<dbReference type="PANTHER" id="PTHR33238">
    <property type="entry name" value="IRON (METAL) DEPENDENT REPRESSOR, DTXR FAMILY"/>
    <property type="match status" value="1"/>
</dbReference>
<dbReference type="SMART" id="SM00529">
    <property type="entry name" value="HTH_DTXR"/>
    <property type="match status" value="1"/>
</dbReference>
<proteinExistence type="inferred from homology"/>
<keyword evidence="4" id="KW-0804">Transcription</keyword>
<keyword evidence="2" id="KW-0805">Transcription regulation</keyword>
<keyword evidence="3" id="KW-0238">DNA-binding</keyword>
<reference evidence="6 7" key="1">
    <citation type="journal article" date="2016" name="Sci. Rep.">
        <title>Metabolic traits of an uncultured archaeal lineage -MSBL1- from brine pools of the Red Sea.</title>
        <authorList>
            <person name="Mwirichia R."/>
            <person name="Alam I."/>
            <person name="Rashid M."/>
            <person name="Vinu M."/>
            <person name="Ba-Alawi W."/>
            <person name="Anthony Kamau A."/>
            <person name="Kamanda Ngugi D."/>
            <person name="Goker M."/>
            <person name="Klenk H.P."/>
            <person name="Bajic V."/>
            <person name="Stingl U."/>
        </authorList>
    </citation>
    <scope>NUCLEOTIDE SEQUENCE [LARGE SCALE GENOMIC DNA]</scope>
    <source>
        <strain evidence="6">SCGC-AAA382A20</strain>
    </source>
</reference>
<dbReference type="GO" id="GO:0003700">
    <property type="term" value="F:DNA-binding transcription factor activity"/>
    <property type="evidence" value="ECO:0007669"/>
    <property type="project" value="InterPro"/>
</dbReference>
<dbReference type="PANTHER" id="PTHR33238:SF7">
    <property type="entry name" value="IRON-DEPENDENT TRANSCRIPTIONAL REGULATOR"/>
    <property type="match status" value="1"/>
</dbReference>
<dbReference type="InterPro" id="IPR001367">
    <property type="entry name" value="Fe_dep_repressor"/>
</dbReference>
<evidence type="ECO:0000256" key="2">
    <source>
        <dbReference type="ARBA" id="ARBA00023015"/>
    </source>
</evidence>
<sequence>MSETIERYVETIFELEGKEGRARTRDIADELEIKEPSVTEMLQKLQEKNIVEYEPYHGVSLTQKGEQIALKLERKHTTLSKFLRMLGVNGETAEEDACKIEHIVNPKTLERLEKFLKFVEESPEEPIWLKHYKRFVDTGEHPECEHPECERWEKKEK</sequence>
<dbReference type="Gene3D" id="1.10.60.10">
    <property type="entry name" value="Iron dependent repressor, metal binding and dimerisation domain"/>
    <property type="match status" value="1"/>
</dbReference>
<dbReference type="Proteomes" id="UP000070263">
    <property type="component" value="Unassembled WGS sequence"/>
</dbReference>
<comment type="similarity">
    <text evidence="1">Belongs to the DtxR/MntR family.</text>
</comment>
<dbReference type="Pfam" id="PF01325">
    <property type="entry name" value="Fe_dep_repress"/>
    <property type="match status" value="1"/>
</dbReference>
<keyword evidence="7" id="KW-1185">Reference proteome</keyword>
<evidence type="ECO:0000256" key="3">
    <source>
        <dbReference type="ARBA" id="ARBA00023125"/>
    </source>
</evidence>
<evidence type="ECO:0000259" key="5">
    <source>
        <dbReference type="PROSITE" id="PS50944"/>
    </source>
</evidence>
<feature type="domain" description="HTH dtxR-type" evidence="5">
    <location>
        <begin position="1"/>
        <end position="62"/>
    </location>
</feature>
<dbReference type="InterPro" id="IPR036421">
    <property type="entry name" value="Fe_dep_repressor_sf"/>
</dbReference>
<dbReference type="GO" id="GO:0003677">
    <property type="term" value="F:DNA binding"/>
    <property type="evidence" value="ECO:0007669"/>
    <property type="project" value="UniProtKB-KW"/>
</dbReference>
<evidence type="ECO:0000313" key="6">
    <source>
        <dbReference type="EMBL" id="KXB06767.1"/>
    </source>
</evidence>
<dbReference type="Gene3D" id="1.10.10.10">
    <property type="entry name" value="Winged helix-like DNA-binding domain superfamily/Winged helix DNA-binding domain"/>
    <property type="match status" value="1"/>
</dbReference>
<dbReference type="InterPro" id="IPR022689">
    <property type="entry name" value="Iron_dep_repressor"/>
</dbReference>
<evidence type="ECO:0000313" key="7">
    <source>
        <dbReference type="Proteomes" id="UP000070263"/>
    </source>
</evidence>
<dbReference type="GO" id="GO:0046914">
    <property type="term" value="F:transition metal ion binding"/>
    <property type="evidence" value="ECO:0007669"/>
    <property type="project" value="InterPro"/>
</dbReference>
<dbReference type="InterPro" id="IPR036390">
    <property type="entry name" value="WH_DNA-bd_sf"/>
</dbReference>
<name>A0A133VK14_9EURY</name>